<dbReference type="InterPro" id="IPR056776">
    <property type="entry name" value="YABBY_N"/>
</dbReference>
<dbReference type="GO" id="GO:0000976">
    <property type="term" value="F:transcription cis-regulatory region binding"/>
    <property type="evidence" value="ECO:0007669"/>
    <property type="project" value="UniProtKB-ARBA"/>
</dbReference>
<dbReference type="GO" id="GO:0005634">
    <property type="term" value="C:nucleus"/>
    <property type="evidence" value="ECO:0007669"/>
    <property type="project" value="UniProtKB-SubCell"/>
</dbReference>
<dbReference type="Gene3D" id="1.10.30.10">
    <property type="entry name" value="High mobility group box domain"/>
    <property type="match status" value="1"/>
</dbReference>
<accession>A0A2P2K9L3</accession>
<evidence type="ECO:0000259" key="8">
    <source>
        <dbReference type="Pfam" id="PF24868"/>
    </source>
</evidence>
<reference evidence="9" key="1">
    <citation type="submission" date="2018-02" db="EMBL/GenBank/DDBJ databases">
        <title>Rhizophora mucronata_Transcriptome.</title>
        <authorList>
            <person name="Meera S.P."/>
            <person name="Sreeshan A."/>
            <person name="Augustine A."/>
        </authorList>
    </citation>
    <scope>NUCLEOTIDE SEQUENCE</scope>
    <source>
        <tissue evidence="9">Leaf</tissue>
    </source>
</reference>
<dbReference type="PANTHER" id="PTHR31675">
    <property type="entry name" value="PROTEIN YABBY 6-RELATED"/>
    <property type="match status" value="1"/>
</dbReference>
<keyword evidence="6" id="KW-0539">Nucleus</keyword>
<comment type="subcellular location">
    <subcellularLocation>
        <location evidence="1">Nucleus</location>
    </subcellularLocation>
</comment>
<evidence type="ECO:0000313" key="9">
    <source>
        <dbReference type="EMBL" id="MBX02428.1"/>
    </source>
</evidence>
<dbReference type="FunFam" id="1.10.30.10:FF:000047">
    <property type="entry name" value="Axial regulator YABBY"/>
    <property type="match status" value="1"/>
</dbReference>
<sequence length="188" mass="20845">MSLDLASERVYYVHCNFCNTILAVSVPSSSLFTMVTVRCGHCANLLSVNMGASLPTVPLQDPQKIHLVNSGDLNNDCGSSSKCNKSAALQAVVNETPRIPPIRPPEKRQRVPSAYNRFIKEEIQRIKANNPDISHREAFSTAAKNWAHFPHIHFGLKLDNGMHARLDPSFAGEGTRKSNGFYEINRTL</sequence>
<proteinExistence type="inferred from homology"/>
<dbReference type="GO" id="GO:0008270">
    <property type="term" value="F:zinc ion binding"/>
    <property type="evidence" value="ECO:0007669"/>
    <property type="project" value="UniProtKB-KW"/>
</dbReference>
<evidence type="ECO:0000256" key="4">
    <source>
        <dbReference type="ARBA" id="ARBA00022771"/>
    </source>
</evidence>
<evidence type="ECO:0000256" key="1">
    <source>
        <dbReference type="ARBA" id="ARBA00004123"/>
    </source>
</evidence>
<dbReference type="AlphaFoldDB" id="A0A2P2K9L3"/>
<evidence type="ECO:0000256" key="6">
    <source>
        <dbReference type="ARBA" id="ARBA00023242"/>
    </source>
</evidence>
<dbReference type="Pfam" id="PF24868">
    <property type="entry name" value="YABBY_N"/>
    <property type="match status" value="1"/>
</dbReference>
<dbReference type="GO" id="GO:0010158">
    <property type="term" value="P:abaxial cell fate specification"/>
    <property type="evidence" value="ECO:0007669"/>
    <property type="project" value="UniProtKB-ARBA"/>
</dbReference>
<evidence type="ECO:0000256" key="5">
    <source>
        <dbReference type="ARBA" id="ARBA00022833"/>
    </source>
</evidence>
<organism evidence="9">
    <name type="scientific">Rhizophora mucronata</name>
    <name type="common">Asiatic mangrove</name>
    <dbReference type="NCBI Taxonomy" id="61149"/>
    <lineage>
        <taxon>Eukaryota</taxon>
        <taxon>Viridiplantae</taxon>
        <taxon>Streptophyta</taxon>
        <taxon>Embryophyta</taxon>
        <taxon>Tracheophyta</taxon>
        <taxon>Spermatophyta</taxon>
        <taxon>Magnoliopsida</taxon>
        <taxon>eudicotyledons</taxon>
        <taxon>Gunneridae</taxon>
        <taxon>Pentapetalae</taxon>
        <taxon>rosids</taxon>
        <taxon>fabids</taxon>
        <taxon>Malpighiales</taxon>
        <taxon>Rhizophoraceae</taxon>
        <taxon>Rhizophora</taxon>
    </lineage>
</organism>
<name>A0A2P2K9L3_RHIMU</name>
<dbReference type="EMBL" id="GGEC01021944">
    <property type="protein sequence ID" value="MBX02428.1"/>
    <property type="molecule type" value="Transcribed_RNA"/>
</dbReference>
<keyword evidence="5" id="KW-0862">Zinc</keyword>
<dbReference type="PANTHER" id="PTHR31675:SF30">
    <property type="entry name" value="AXIAL REGULATOR YABBY 2-RELATED"/>
    <property type="match status" value="1"/>
</dbReference>
<dbReference type="SUPFAM" id="SSF47095">
    <property type="entry name" value="HMG-box"/>
    <property type="match status" value="1"/>
</dbReference>
<dbReference type="InterPro" id="IPR006780">
    <property type="entry name" value="YABBY"/>
</dbReference>
<dbReference type="CDD" id="cd00084">
    <property type="entry name" value="HMG-box_SF"/>
    <property type="match status" value="1"/>
</dbReference>
<keyword evidence="4" id="KW-0863">Zinc-finger</keyword>
<dbReference type="InterPro" id="IPR056775">
    <property type="entry name" value="YABBY_C"/>
</dbReference>
<dbReference type="InterPro" id="IPR036910">
    <property type="entry name" value="HMG_box_dom_sf"/>
</dbReference>
<comment type="similarity">
    <text evidence="2">Belongs to the YABBY family.</text>
</comment>
<evidence type="ECO:0000256" key="3">
    <source>
        <dbReference type="ARBA" id="ARBA00022723"/>
    </source>
</evidence>
<dbReference type="Pfam" id="PF04690">
    <property type="entry name" value="YABBY"/>
    <property type="match status" value="1"/>
</dbReference>
<feature type="domain" description="YABBY protein C-terminal" evidence="7">
    <location>
        <begin position="101"/>
        <end position="155"/>
    </location>
</feature>
<protein>
    <submittedName>
        <fullName evidence="9">Uncharacterized protein MANES_11G103500</fullName>
    </submittedName>
</protein>
<feature type="domain" description="YABBY N-terminal" evidence="8">
    <location>
        <begin position="6"/>
        <end position="61"/>
    </location>
</feature>
<evidence type="ECO:0000259" key="7">
    <source>
        <dbReference type="Pfam" id="PF04690"/>
    </source>
</evidence>
<keyword evidence="3" id="KW-0479">Metal-binding</keyword>
<evidence type="ECO:0000256" key="2">
    <source>
        <dbReference type="ARBA" id="ARBA00010325"/>
    </source>
</evidence>